<organism evidence="2 3">
    <name type="scientific">Chryseobacterium urinae</name>
    <dbReference type="NCBI Taxonomy" id="3058400"/>
    <lineage>
        <taxon>Bacteria</taxon>
        <taxon>Pseudomonadati</taxon>
        <taxon>Bacteroidota</taxon>
        <taxon>Flavobacteriia</taxon>
        <taxon>Flavobacteriales</taxon>
        <taxon>Weeksellaceae</taxon>
        <taxon>Chryseobacterium group</taxon>
        <taxon>Chryseobacterium</taxon>
    </lineage>
</organism>
<name>A0ABT8U357_9FLAO</name>
<comment type="caution">
    <text evidence="2">The sequence shown here is derived from an EMBL/GenBank/DDBJ whole genome shotgun (WGS) entry which is preliminary data.</text>
</comment>
<dbReference type="Proteomes" id="UP001168128">
    <property type="component" value="Unassembled WGS sequence"/>
</dbReference>
<dbReference type="SUPFAM" id="SSF47413">
    <property type="entry name" value="lambda repressor-like DNA-binding domains"/>
    <property type="match status" value="1"/>
</dbReference>
<sequence>MILGNRVKMIRELKNYSQKYVSERLDISQAAYSKLETGETKITDEKLNQIAEILEVKPEDIKSFDSQKYFNSNGNIEGDYSGSIIVGLTREDVELIKKLYEDRIVLLEELLNQQKKIVQKYESKYGEL</sequence>
<evidence type="ECO:0000259" key="1">
    <source>
        <dbReference type="PROSITE" id="PS50943"/>
    </source>
</evidence>
<evidence type="ECO:0000313" key="3">
    <source>
        <dbReference type="Proteomes" id="UP001168128"/>
    </source>
</evidence>
<keyword evidence="3" id="KW-1185">Reference proteome</keyword>
<feature type="domain" description="HTH cro/C1-type" evidence="1">
    <location>
        <begin position="7"/>
        <end position="61"/>
    </location>
</feature>
<reference evidence="2" key="1">
    <citation type="submission" date="2023-07" db="EMBL/GenBank/DDBJ databases">
        <title>AMR profile of multidrug- resistance Chryseobacterium gambrini related strain.</title>
        <authorList>
            <person name="Kirdat K."/>
            <person name="Bhatt A."/>
            <person name="Kuyare S."/>
            <person name="Yadav A."/>
        </authorList>
    </citation>
    <scope>NUCLEOTIDE SEQUENCE</scope>
    <source>
        <strain evidence="2">APV-1</strain>
    </source>
</reference>
<accession>A0ABT8U357</accession>
<gene>
    <name evidence="2" type="ORF">QWT87_11385</name>
</gene>
<dbReference type="Pfam" id="PF01381">
    <property type="entry name" value="HTH_3"/>
    <property type="match status" value="1"/>
</dbReference>
<dbReference type="SMART" id="SM00530">
    <property type="entry name" value="HTH_XRE"/>
    <property type="match status" value="1"/>
</dbReference>
<evidence type="ECO:0000313" key="2">
    <source>
        <dbReference type="EMBL" id="MDO3425494.1"/>
    </source>
</evidence>
<dbReference type="Gene3D" id="1.10.260.40">
    <property type="entry name" value="lambda repressor-like DNA-binding domains"/>
    <property type="match status" value="1"/>
</dbReference>
<dbReference type="InterPro" id="IPR001387">
    <property type="entry name" value="Cro/C1-type_HTH"/>
</dbReference>
<protein>
    <submittedName>
        <fullName evidence="2">Helix-turn-helix transcriptional regulator</fullName>
    </submittedName>
</protein>
<proteinExistence type="predicted"/>
<dbReference type="RefSeq" id="WP_302716178.1">
    <property type="nucleotide sequence ID" value="NZ_JAULSJ010000015.1"/>
</dbReference>
<dbReference type="PROSITE" id="PS50943">
    <property type="entry name" value="HTH_CROC1"/>
    <property type="match status" value="1"/>
</dbReference>
<dbReference type="InterPro" id="IPR010982">
    <property type="entry name" value="Lambda_DNA-bd_dom_sf"/>
</dbReference>
<dbReference type="CDD" id="cd00093">
    <property type="entry name" value="HTH_XRE"/>
    <property type="match status" value="1"/>
</dbReference>
<dbReference type="EMBL" id="JAULSJ010000015">
    <property type="protein sequence ID" value="MDO3425494.1"/>
    <property type="molecule type" value="Genomic_DNA"/>
</dbReference>